<dbReference type="InterPro" id="IPR036028">
    <property type="entry name" value="SH3-like_dom_sf"/>
</dbReference>
<dbReference type="InterPro" id="IPR036892">
    <property type="entry name" value="L27_dom_sf"/>
</dbReference>
<dbReference type="SUPFAM" id="SSF101288">
    <property type="entry name" value="L27 domain"/>
    <property type="match status" value="1"/>
</dbReference>
<dbReference type="eggNOG" id="KOG0609">
    <property type="taxonomic scope" value="Eukaryota"/>
</dbReference>
<evidence type="ECO:0000256" key="1">
    <source>
        <dbReference type="ARBA" id="ARBA00007014"/>
    </source>
</evidence>
<dbReference type="InterPro" id="IPR020590">
    <property type="entry name" value="Guanylate_kinase_CS"/>
</dbReference>
<gene>
    <name evidence="8" type="ORF">NEMVEDRAFT_v1g199299</name>
</gene>
<dbReference type="SMART" id="SM00326">
    <property type="entry name" value="SH3"/>
    <property type="match status" value="1"/>
</dbReference>
<name>A7RMI8_NEMVE</name>
<keyword evidence="9" id="KW-1185">Reference proteome</keyword>
<dbReference type="InterPro" id="IPR008145">
    <property type="entry name" value="GK/Ca_channel_bsu"/>
</dbReference>
<dbReference type="Gene3D" id="2.30.42.10">
    <property type="match status" value="1"/>
</dbReference>
<evidence type="ECO:0000259" key="7">
    <source>
        <dbReference type="PROSITE" id="PS51022"/>
    </source>
</evidence>
<dbReference type="PROSITE" id="PS51022">
    <property type="entry name" value="L27"/>
    <property type="match status" value="2"/>
</dbReference>
<evidence type="ECO:0000259" key="5">
    <source>
        <dbReference type="PROSITE" id="PS50052"/>
    </source>
</evidence>
<dbReference type="InParanoid" id="A7RMI8"/>
<evidence type="ECO:0000259" key="6">
    <source>
        <dbReference type="PROSITE" id="PS50106"/>
    </source>
</evidence>
<dbReference type="SUPFAM" id="SSF52540">
    <property type="entry name" value="P-loop containing nucleoside triphosphate hydrolases"/>
    <property type="match status" value="2"/>
</dbReference>
<feature type="domain" description="Guanylate kinase-like" evidence="5">
    <location>
        <begin position="381"/>
        <end position="621"/>
    </location>
</feature>
<dbReference type="SUPFAM" id="SSF50156">
    <property type="entry name" value="PDZ domain-like"/>
    <property type="match status" value="1"/>
</dbReference>
<dbReference type="InterPro" id="IPR014775">
    <property type="entry name" value="L27_C"/>
</dbReference>
<dbReference type="InterPro" id="IPR050716">
    <property type="entry name" value="MAGUK"/>
</dbReference>
<sequence length="636" mass="73215">MSEAFQRLISCLEEIRGKLENSKDDFRFLSSYFHSQEFKNLFKVHTSVSTKDIYRNTIERENASEMATQVLDTLGNLAQPDEELCELAQLLSNVHIQGMLSAYDRVAEIDVSQQNQESGTVIGDGGQRNENGYKGSDSDLELAVKYVRLIKSGKEPLGATVKCDEDTGDIVVARILRGGMVDRSGTLGVGDVIQEINNQSVIGKTTNEVVEIMERLSGSVLFKVIPMKAVDRKSTADTKVRLRALFNYDPANDDLIPCKEAGLPLVKGDILQVVSREDPNWWQARKEDDVNNTIGLVPSKQFQEKRFLFDRLFAETENHKHSSGGVNHVKNFRWRKRKKKEHKLSDAQKDETDGDKALTYEEVTMFSPVNDKHRLVILIDTSRRMRPYEANGREYYFVSRTTMENYAQNSKFIEYGEFRKCLYGTSVDSIKRVIRTGKMCILKVQPKAAKILRRKEYKPYFVYIKPPSLETLRSTRVTVKNKSDRRKGMRYFKVWSRICRLGAESNAVLQDTSRRMRPYEANGREYYFVSRTTMENYAQNSKFIEYGEFRKCLYGTSVDSIKRVIRTGKMCILKVQPKDEDLHDMIKAGEVLEQEYGHVFDLTIVNDDLDNAFNQLRNALNRVATQPMWVPIEWTH</sequence>
<evidence type="ECO:0008006" key="10">
    <source>
        <dbReference type="Google" id="ProtNLM"/>
    </source>
</evidence>
<dbReference type="Pfam" id="PF00595">
    <property type="entry name" value="PDZ"/>
    <property type="match status" value="1"/>
</dbReference>
<dbReference type="PROSITE" id="PS50106">
    <property type="entry name" value="PDZ"/>
    <property type="match status" value="1"/>
</dbReference>
<dbReference type="HOGENOM" id="CLU_001715_5_0_1"/>
<dbReference type="SMART" id="SM00569">
    <property type="entry name" value="L27"/>
    <property type="match status" value="2"/>
</dbReference>
<evidence type="ECO:0000259" key="4">
    <source>
        <dbReference type="PROSITE" id="PS50002"/>
    </source>
</evidence>
<dbReference type="PANTHER" id="PTHR23122">
    <property type="entry name" value="MEMBRANE-ASSOCIATED GUANYLATE KINASE MAGUK"/>
    <property type="match status" value="1"/>
</dbReference>
<feature type="domain" description="PDZ" evidence="6">
    <location>
        <begin position="146"/>
        <end position="228"/>
    </location>
</feature>
<dbReference type="AlphaFoldDB" id="A7RMI8"/>
<protein>
    <recommendedName>
        <fullName evidence="10">MAGUK p55 subfamily member 7</fullName>
    </recommendedName>
</protein>
<dbReference type="EMBL" id="DS469520">
    <property type="protein sequence ID" value="EDO47352.1"/>
    <property type="molecule type" value="Genomic_DNA"/>
</dbReference>
<organism evidence="8 9">
    <name type="scientific">Nematostella vectensis</name>
    <name type="common">Starlet sea anemone</name>
    <dbReference type="NCBI Taxonomy" id="45351"/>
    <lineage>
        <taxon>Eukaryota</taxon>
        <taxon>Metazoa</taxon>
        <taxon>Cnidaria</taxon>
        <taxon>Anthozoa</taxon>
        <taxon>Hexacorallia</taxon>
        <taxon>Actiniaria</taxon>
        <taxon>Edwardsiidae</taxon>
        <taxon>Nematostella</taxon>
    </lineage>
</organism>
<dbReference type="InterPro" id="IPR001452">
    <property type="entry name" value="SH3_domain"/>
</dbReference>
<dbReference type="OMA" id="EIIQILX"/>
<feature type="domain" description="SH3" evidence="4">
    <location>
        <begin position="237"/>
        <end position="307"/>
    </location>
</feature>
<dbReference type="SMART" id="SM00228">
    <property type="entry name" value="PDZ"/>
    <property type="match status" value="1"/>
</dbReference>
<dbReference type="Proteomes" id="UP000001593">
    <property type="component" value="Unassembled WGS sequence"/>
</dbReference>
<keyword evidence="2 3" id="KW-0728">SH3 domain</keyword>
<dbReference type="InterPro" id="IPR001478">
    <property type="entry name" value="PDZ"/>
</dbReference>
<dbReference type="InterPro" id="IPR027417">
    <property type="entry name" value="P-loop_NTPase"/>
</dbReference>
<dbReference type="InterPro" id="IPR008144">
    <property type="entry name" value="Guanylate_kin-like_dom"/>
</dbReference>
<dbReference type="GO" id="GO:0005911">
    <property type="term" value="C:cell-cell junction"/>
    <property type="evidence" value="ECO:0000318"/>
    <property type="project" value="GO_Central"/>
</dbReference>
<feature type="domain" description="L27" evidence="7">
    <location>
        <begin position="59"/>
        <end position="114"/>
    </location>
</feature>
<dbReference type="GO" id="GO:0005886">
    <property type="term" value="C:plasma membrane"/>
    <property type="evidence" value="ECO:0000318"/>
    <property type="project" value="GO_Central"/>
</dbReference>
<dbReference type="Pfam" id="PF00018">
    <property type="entry name" value="SH3_1"/>
    <property type="match status" value="1"/>
</dbReference>
<evidence type="ECO:0000256" key="3">
    <source>
        <dbReference type="PROSITE-ProRule" id="PRU00192"/>
    </source>
</evidence>
<dbReference type="SMART" id="SM00072">
    <property type="entry name" value="GuKc"/>
    <property type="match status" value="1"/>
</dbReference>
<comment type="similarity">
    <text evidence="1">Belongs to the MAGUK family.</text>
</comment>
<evidence type="ECO:0000313" key="9">
    <source>
        <dbReference type="Proteomes" id="UP000001593"/>
    </source>
</evidence>
<feature type="domain" description="L27" evidence="7">
    <location>
        <begin position="1"/>
        <end position="56"/>
    </location>
</feature>
<dbReference type="CDD" id="cd11862">
    <property type="entry name" value="SH3_MPP"/>
    <property type="match status" value="1"/>
</dbReference>
<proteinExistence type="inferred from homology"/>
<reference evidence="8 9" key="1">
    <citation type="journal article" date="2007" name="Science">
        <title>Sea anemone genome reveals ancestral eumetazoan gene repertoire and genomic organization.</title>
        <authorList>
            <person name="Putnam N.H."/>
            <person name="Srivastava M."/>
            <person name="Hellsten U."/>
            <person name="Dirks B."/>
            <person name="Chapman J."/>
            <person name="Salamov A."/>
            <person name="Terry A."/>
            <person name="Shapiro H."/>
            <person name="Lindquist E."/>
            <person name="Kapitonov V.V."/>
            <person name="Jurka J."/>
            <person name="Genikhovich G."/>
            <person name="Grigoriev I.V."/>
            <person name="Lucas S.M."/>
            <person name="Steele R.E."/>
            <person name="Finnerty J.R."/>
            <person name="Technau U."/>
            <person name="Martindale M.Q."/>
            <person name="Rokhsar D.S."/>
        </authorList>
    </citation>
    <scope>NUCLEOTIDE SEQUENCE [LARGE SCALE GENOMIC DNA]</scope>
    <source>
        <strain evidence="9">CH2 X CH6</strain>
    </source>
</reference>
<dbReference type="PROSITE" id="PS50002">
    <property type="entry name" value="SH3"/>
    <property type="match status" value="1"/>
</dbReference>
<dbReference type="Gene3D" id="3.40.50.300">
    <property type="entry name" value="P-loop containing nucleotide triphosphate hydrolases"/>
    <property type="match status" value="3"/>
</dbReference>
<dbReference type="InterPro" id="IPR004172">
    <property type="entry name" value="L27_dom"/>
</dbReference>
<dbReference type="Pfam" id="PF00625">
    <property type="entry name" value="Guanylate_kin"/>
    <property type="match status" value="2"/>
</dbReference>
<dbReference type="STRING" id="45351.A7RMI8"/>
<dbReference type="Pfam" id="PF02828">
    <property type="entry name" value="L27"/>
    <property type="match status" value="1"/>
</dbReference>
<dbReference type="Gene3D" id="1.10.287.650">
    <property type="entry name" value="L27 domain"/>
    <property type="match status" value="2"/>
</dbReference>
<dbReference type="PROSITE" id="PS00856">
    <property type="entry name" value="GUANYLATE_KINASE_1"/>
    <property type="match status" value="2"/>
</dbReference>
<accession>A7RMI8</accession>
<dbReference type="PROSITE" id="PS50052">
    <property type="entry name" value="GUANYLATE_KINASE_2"/>
    <property type="match status" value="1"/>
</dbReference>
<dbReference type="Gene3D" id="2.30.30.40">
    <property type="entry name" value="SH3 Domains"/>
    <property type="match status" value="1"/>
</dbReference>
<dbReference type="InterPro" id="IPR036034">
    <property type="entry name" value="PDZ_sf"/>
</dbReference>
<evidence type="ECO:0000313" key="8">
    <source>
        <dbReference type="EMBL" id="EDO47352.1"/>
    </source>
</evidence>
<evidence type="ECO:0000256" key="2">
    <source>
        <dbReference type="ARBA" id="ARBA00022443"/>
    </source>
</evidence>
<dbReference type="SUPFAM" id="SSF50044">
    <property type="entry name" value="SH3-domain"/>
    <property type="match status" value="1"/>
</dbReference>
<dbReference type="PhylomeDB" id="A7RMI8"/>